<organism evidence="1">
    <name type="scientific">Haemonchus placei</name>
    <name type="common">Barber's pole worm</name>
    <dbReference type="NCBI Taxonomy" id="6290"/>
    <lineage>
        <taxon>Eukaryota</taxon>
        <taxon>Metazoa</taxon>
        <taxon>Ecdysozoa</taxon>
        <taxon>Nematoda</taxon>
        <taxon>Chromadorea</taxon>
        <taxon>Rhabditida</taxon>
        <taxon>Rhabditina</taxon>
        <taxon>Rhabditomorpha</taxon>
        <taxon>Strongyloidea</taxon>
        <taxon>Trichostrongylidae</taxon>
        <taxon>Haemonchus</taxon>
    </lineage>
</organism>
<reference evidence="1" key="1">
    <citation type="submission" date="2017-02" db="UniProtKB">
        <authorList>
            <consortium name="WormBaseParasite"/>
        </authorList>
    </citation>
    <scope>IDENTIFICATION</scope>
</reference>
<name>A0A0N4X0Y3_HAEPC</name>
<protein>
    <submittedName>
        <fullName evidence="1">TLDc domain-containing protein</fullName>
    </submittedName>
</protein>
<dbReference type="WBParaSite" id="HPLM_0001794801-mRNA-1">
    <property type="protein sequence ID" value="HPLM_0001794801-mRNA-1"/>
    <property type="gene ID" value="HPLM_0001794801"/>
</dbReference>
<sequence>LSRKTCVGVSICFGKSIFGNSSTGGWGGSGFDAGSVFRIPETLSQKTSFVTEILLTKAVIDHTTVSNSATELYRCGFALRHGRHH</sequence>
<accession>A0A0N4X0Y3</accession>
<proteinExistence type="predicted"/>
<dbReference type="AlphaFoldDB" id="A0A0N4X0Y3"/>
<evidence type="ECO:0000313" key="1">
    <source>
        <dbReference type="WBParaSite" id="HPLM_0001794801-mRNA-1"/>
    </source>
</evidence>